<keyword evidence="3" id="KW-0067">ATP-binding</keyword>
<gene>
    <name evidence="5" type="ORF">DM860_007052</name>
</gene>
<organism evidence="5 6">
    <name type="scientific">Cuscuta australis</name>
    <dbReference type="NCBI Taxonomy" id="267555"/>
    <lineage>
        <taxon>Eukaryota</taxon>
        <taxon>Viridiplantae</taxon>
        <taxon>Streptophyta</taxon>
        <taxon>Embryophyta</taxon>
        <taxon>Tracheophyta</taxon>
        <taxon>Spermatophyta</taxon>
        <taxon>Magnoliopsida</taxon>
        <taxon>eudicotyledons</taxon>
        <taxon>Gunneridae</taxon>
        <taxon>Pentapetalae</taxon>
        <taxon>asterids</taxon>
        <taxon>lamiids</taxon>
        <taxon>Solanales</taxon>
        <taxon>Convolvulaceae</taxon>
        <taxon>Cuscuteae</taxon>
        <taxon>Cuscuta</taxon>
        <taxon>Cuscuta subgen. Grammica</taxon>
        <taxon>Cuscuta sect. Cleistogrammica</taxon>
    </lineage>
</organism>
<dbReference type="InterPro" id="IPR027417">
    <property type="entry name" value="P-loop_NTPase"/>
</dbReference>
<evidence type="ECO:0000259" key="4">
    <source>
        <dbReference type="Pfam" id="PF07724"/>
    </source>
</evidence>
<protein>
    <recommendedName>
        <fullName evidence="4">ATPase AAA-type core domain-containing protein</fullName>
    </recommendedName>
</protein>
<evidence type="ECO:0000313" key="6">
    <source>
        <dbReference type="Proteomes" id="UP000249390"/>
    </source>
</evidence>
<comment type="caution">
    <text evidence="5">The sequence shown here is derived from an EMBL/GenBank/DDBJ whole genome shotgun (WGS) entry which is preliminary data.</text>
</comment>
<dbReference type="SUPFAM" id="SSF52540">
    <property type="entry name" value="P-loop containing nucleoside triphosphate hydrolases"/>
    <property type="match status" value="1"/>
</dbReference>
<keyword evidence="6" id="KW-1185">Reference proteome</keyword>
<dbReference type="PANTHER" id="PTHR11638">
    <property type="entry name" value="ATP-DEPENDENT CLP PROTEASE"/>
    <property type="match status" value="1"/>
</dbReference>
<evidence type="ECO:0000256" key="2">
    <source>
        <dbReference type="ARBA" id="ARBA00022741"/>
    </source>
</evidence>
<dbReference type="EMBL" id="NQVE01000027">
    <property type="protein sequence ID" value="RAL53380.1"/>
    <property type="molecule type" value="Genomic_DNA"/>
</dbReference>
<evidence type="ECO:0000256" key="3">
    <source>
        <dbReference type="ARBA" id="ARBA00022840"/>
    </source>
</evidence>
<proteinExistence type="predicted"/>
<sequence length="306" mass="34150">MMGIVGAKILKSGRTLCVPKEEAVWPVVDHVLQGLGQCSAASLLLLGLRDEGKKELVNELAGKNKIFAIDMSEYSDKGSLFRFKNRPLRTFNNGIENLSLLEATRKHPHSIFYFDKVEDAHVDVYGLLMFVLRYGILSDDQGNDIDARGSVFIFGSNCGNMKAIAQLAAAGEESEAGLAFGAEFEKWWQEKQEESGPGGGLRHGLVCKVDKVVAFNPFATQQLKSAAWVCQGEEIRRCAARFDIKVWYSTFQQIFKKSSGVTEGSQNPQKTEKDAAFHEMMAGWLPSLPDPYDDYRKYQLYTFPLV</sequence>
<reference evidence="5 6" key="1">
    <citation type="submission" date="2018-06" db="EMBL/GenBank/DDBJ databases">
        <title>The Genome of Cuscuta australis (Dodder) Provides Insight into the Evolution of Plant Parasitism.</title>
        <authorList>
            <person name="Liu H."/>
        </authorList>
    </citation>
    <scope>NUCLEOTIDE SEQUENCE [LARGE SCALE GENOMIC DNA]</scope>
    <source>
        <strain evidence="6">cv. Yunnan</strain>
        <tissue evidence="5">Vines</tissue>
    </source>
</reference>
<name>A0A328E738_9ASTE</name>
<dbReference type="InterPro" id="IPR001270">
    <property type="entry name" value="ClpA/B"/>
</dbReference>
<dbReference type="PANTHER" id="PTHR11638:SF18">
    <property type="entry name" value="HEAT SHOCK PROTEIN 104"/>
    <property type="match status" value="1"/>
</dbReference>
<evidence type="ECO:0000256" key="1">
    <source>
        <dbReference type="ARBA" id="ARBA00004474"/>
    </source>
</evidence>
<dbReference type="PRINTS" id="PR00300">
    <property type="entry name" value="CLPPROTEASEA"/>
</dbReference>
<dbReference type="GO" id="GO:0034605">
    <property type="term" value="P:cellular response to heat"/>
    <property type="evidence" value="ECO:0007669"/>
    <property type="project" value="TreeGrafter"/>
</dbReference>
<dbReference type="Pfam" id="PF07724">
    <property type="entry name" value="AAA_2"/>
    <property type="match status" value="1"/>
</dbReference>
<dbReference type="InterPro" id="IPR003959">
    <property type="entry name" value="ATPase_AAA_core"/>
</dbReference>
<dbReference type="InterPro" id="IPR050130">
    <property type="entry name" value="ClpA_ClpB"/>
</dbReference>
<dbReference type="Proteomes" id="UP000249390">
    <property type="component" value="Unassembled WGS sequence"/>
</dbReference>
<dbReference type="GO" id="GO:0009536">
    <property type="term" value="C:plastid"/>
    <property type="evidence" value="ECO:0007669"/>
    <property type="project" value="UniProtKB-SubCell"/>
</dbReference>
<evidence type="ECO:0000313" key="5">
    <source>
        <dbReference type="EMBL" id="RAL53380.1"/>
    </source>
</evidence>
<dbReference type="Gene3D" id="3.40.50.300">
    <property type="entry name" value="P-loop containing nucleotide triphosphate hydrolases"/>
    <property type="match status" value="1"/>
</dbReference>
<accession>A0A328E738</accession>
<dbReference type="AlphaFoldDB" id="A0A328E738"/>
<dbReference type="GO" id="GO:0005524">
    <property type="term" value="F:ATP binding"/>
    <property type="evidence" value="ECO:0007669"/>
    <property type="project" value="UniProtKB-KW"/>
</dbReference>
<keyword evidence="2" id="KW-0547">Nucleotide-binding</keyword>
<dbReference type="GO" id="GO:0016887">
    <property type="term" value="F:ATP hydrolysis activity"/>
    <property type="evidence" value="ECO:0007669"/>
    <property type="project" value="InterPro"/>
</dbReference>
<feature type="domain" description="ATPase AAA-type core" evidence="4">
    <location>
        <begin position="42"/>
        <end position="167"/>
    </location>
</feature>
<comment type="subcellular location">
    <subcellularLocation>
        <location evidence="1">Plastid</location>
    </subcellularLocation>
</comment>